<dbReference type="InterPro" id="IPR011933">
    <property type="entry name" value="Double_TM_dom"/>
</dbReference>
<dbReference type="AlphaFoldDB" id="A0AA88JXY5"/>
<dbReference type="Pfam" id="PF07584">
    <property type="entry name" value="BatA"/>
    <property type="match status" value="1"/>
</dbReference>
<reference evidence="3 4" key="1">
    <citation type="submission" date="2019-09" db="EMBL/GenBank/DDBJ databases">
        <title>Genome sequence of Hymenobacter sp. M3.</title>
        <authorList>
            <person name="Srinivasan S."/>
        </authorList>
    </citation>
    <scope>NUCLEOTIDE SEQUENCE [LARGE SCALE GENOMIC DNA]</scope>
    <source>
        <strain evidence="3 4">M3</strain>
    </source>
</reference>
<dbReference type="NCBIfam" id="TIGR02226">
    <property type="entry name" value="two_anch"/>
    <property type="match status" value="1"/>
</dbReference>
<accession>A0AA88JXY5</accession>
<keyword evidence="1" id="KW-1133">Transmembrane helix</keyword>
<protein>
    <recommendedName>
        <fullName evidence="2">Aerotolerance regulator N-terminal domain-containing protein</fullName>
    </recommendedName>
</protein>
<dbReference type="PANTHER" id="PTHR37464:SF1">
    <property type="entry name" value="BLL2463 PROTEIN"/>
    <property type="match status" value="1"/>
</dbReference>
<dbReference type="PANTHER" id="PTHR37464">
    <property type="entry name" value="BLL2463 PROTEIN"/>
    <property type="match status" value="1"/>
</dbReference>
<feature type="transmembrane region" description="Helical" evidence="1">
    <location>
        <begin position="31"/>
        <end position="50"/>
    </location>
</feature>
<dbReference type="InterPro" id="IPR024163">
    <property type="entry name" value="Aerotolerance_reg_N"/>
</dbReference>
<dbReference type="Proteomes" id="UP000326380">
    <property type="component" value="Unassembled WGS sequence"/>
</dbReference>
<keyword evidence="1" id="KW-0812">Transmembrane</keyword>
<feature type="transmembrane region" description="Helical" evidence="1">
    <location>
        <begin position="82"/>
        <end position="104"/>
    </location>
</feature>
<gene>
    <name evidence="3" type="ORF">F0P96_17275</name>
</gene>
<evidence type="ECO:0000256" key="1">
    <source>
        <dbReference type="SAM" id="Phobius"/>
    </source>
</evidence>
<evidence type="ECO:0000313" key="3">
    <source>
        <dbReference type="EMBL" id="KAA9327002.1"/>
    </source>
</evidence>
<comment type="caution">
    <text evidence="3">The sequence shown here is derived from an EMBL/GenBank/DDBJ whole genome shotgun (WGS) entry which is preliminary data.</text>
</comment>
<organism evidence="3 4">
    <name type="scientific">Hymenobacter busanensis</name>
    <dbReference type="NCBI Taxonomy" id="2607656"/>
    <lineage>
        <taxon>Bacteria</taxon>
        <taxon>Pseudomonadati</taxon>
        <taxon>Bacteroidota</taxon>
        <taxon>Cytophagia</taxon>
        <taxon>Cytophagales</taxon>
        <taxon>Hymenobacteraceae</taxon>
        <taxon>Hymenobacter</taxon>
    </lineage>
</organism>
<dbReference type="EMBL" id="VTWU01000007">
    <property type="protein sequence ID" value="KAA9327002.1"/>
    <property type="molecule type" value="Genomic_DNA"/>
</dbReference>
<name>A0AA88JXY5_9BACT</name>
<evidence type="ECO:0000259" key="2">
    <source>
        <dbReference type="Pfam" id="PF07584"/>
    </source>
</evidence>
<keyword evidence="1" id="KW-0472">Membrane</keyword>
<proteinExistence type="predicted"/>
<sequence length="709" mass="77590">MSCIATQAVQLFCIKWCYLVVTSSAHMILTYPWALLTGLLVIIPIALHLFELRRPQKILFTNLQFIREVKLVTARQRRLQHLLVLLFRCLFVIGLVLCFCQPIIPVEDTRKISSNGLNVIVDASASMQVGASVDETAWDAVLANATRLPEIFPAARYELFSTATPRAVGGAEYIEKLNQLAVGGREELSSSLARLRQQLIHNKRETTFIFSDFQRSDFSASEIEYLNGVGDVYLVAAGNKPVANVYVDSVSLGDEVVRVGDELHLTINLRNGGALNASKCGVRVLVGKTQVFSSTVDIPANSGLTTEAKINVPNADTQLCKVELVDDAVAFDNDFYFTLQPAAKVGILDIVDKQSALRNAYSNEPSFTYSNNPSSSVRGVSQKNFDLVFLQEAKSISSYLRADLVAFVRNGGKLVIIPSSDVKSKDNYQRLFADLGLSSIRFRQGAEPKELRELAAPSSQNPFFQNVFAEQTRRPDMPKAAPVLTWSRATSDVLSFREGDAFLSGFSSGAGMVYVFAAPLSGGYSTLLDNPLFVPVMYRLAAMSSLATQAPAYRLTARAIDVLAVKARGAEEAVYKLVGDTATYVPTQQIRAGRLVLQVPPAMRKPGFYTLTLDDKPVTTLAFNLDKRESELACYSVAELQQLAAKHSNIHVYDARNPQAISTGLCETSMGTTLWRYCLLLALLGLLGEVLTLRFGRRAAAVPAHAVAA</sequence>
<feature type="domain" description="Aerotolerance regulator N-terminal" evidence="2">
    <location>
        <begin position="27"/>
        <end position="102"/>
    </location>
</feature>
<keyword evidence="4" id="KW-1185">Reference proteome</keyword>
<evidence type="ECO:0000313" key="4">
    <source>
        <dbReference type="Proteomes" id="UP000326380"/>
    </source>
</evidence>